<gene>
    <name evidence="3" type="ORF">HW115_06805</name>
</gene>
<evidence type="ECO:0000313" key="3">
    <source>
        <dbReference type="EMBL" id="NWK55313.1"/>
    </source>
</evidence>
<dbReference type="Gene3D" id="2.30.42.10">
    <property type="match status" value="1"/>
</dbReference>
<dbReference type="SUPFAM" id="SSF48239">
    <property type="entry name" value="Terpenoid cyclases/Protein prenyltransferases"/>
    <property type="match status" value="1"/>
</dbReference>
<keyword evidence="1" id="KW-0732">Signal</keyword>
<evidence type="ECO:0000313" key="4">
    <source>
        <dbReference type="Proteomes" id="UP000557872"/>
    </source>
</evidence>
<dbReference type="PROSITE" id="PS50106">
    <property type="entry name" value="PDZ"/>
    <property type="match status" value="1"/>
</dbReference>
<comment type="caution">
    <text evidence="3">The sequence shown here is derived from an EMBL/GenBank/DDBJ whole genome shotgun (WGS) entry which is preliminary data.</text>
</comment>
<dbReference type="Pfam" id="PF19805">
    <property type="entry name" value="DUF6288"/>
    <property type="match status" value="1"/>
</dbReference>
<dbReference type="RefSeq" id="WP_178931833.1">
    <property type="nucleotide sequence ID" value="NZ_JACBAZ010000002.1"/>
</dbReference>
<protein>
    <submittedName>
        <fullName evidence="3">Chitobiase/beta-hexosaminidase C-terminal domain-containing protein</fullName>
    </submittedName>
</protein>
<dbReference type="SUPFAM" id="SSF49785">
    <property type="entry name" value="Galactose-binding domain-like"/>
    <property type="match status" value="1"/>
</dbReference>
<dbReference type="InterPro" id="IPR008930">
    <property type="entry name" value="Terpenoid_cyclase/PrenylTrfase"/>
</dbReference>
<feature type="domain" description="PDZ" evidence="2">
    <location>
        <begin position="228"/>
        <end position="273"/>
    </location>
</feature>
<dbReference type="Pfam" id="PF22633">
    <property type="entry name" value="F5_F8_type_C_2"/>
    <property type="match status" value="1"/>
</dbReference>
<organism evidence="3 4">
    <name type="scientific">Oceaniferula marina</name>
    <dbReference type="NCBI Taxonomy" id="2748318"/>
    <lineage>
        <taxon>Bacteria</taxon>
        <taxon>Pseudomonadati</taxon>
        <taxon>Verrucomicrobiota</taxon>
        <taxon>Verrucomicrobiia</taxon>
        <taxon>Verrucomicrobiales</taxon>
        <taxon>Verrucomicrobiaceae</taxon>
        <taxon>Oceaniferula</taxon>
    </lineage>
</organism>
<dbReference type="CDD" id="cd00688">
    <property type="entry name" value="ISOPREN_C2_like"/>
    <property type="match status" value="1"/>
</dbReference>
<feature type="chain" id="PRO_5032603865" evidence="1">
    <location>
        <begin position="28"/>
        <end position="880"/>
    </location>
</feature>
<dbReference type="Gene3D" id="1.50.10.20">
    <property type="match status" value="1"/>
</dbReference>
<proteinExistence type="predicted"/>
<dbReference type="InterPro" id="IPR036034">
    <property type="entry name" value="PDZ_sf"/>
</dbReference>
<dbReference type="InterPro" id="IPR059177">
    <property type="entry name" value="GH29D-like_dom"/>
</dbReference>
<sequence length="880" mass="96048">MHTHELIKKTLSVSVAIAAAWAPTAQALELDLPNPTLAPPKNAKADTPAVPQKWKVSDGDKEACLTWHGQDQYQQKLAHTAITPGTTLSCELTIPELTEKEQKAEPKKKGHWTGVLSLDHLGLTKNGRSSWELNVHEPGNKRAIASLKGSAKSTLRPDALQTHRNWVVLSPSTMTQLIGKKVQISLKVTGNAPLVVSGISWSRLFSAPSGKLFGRSNGGNGPDQLGAGSLGFDAMTEHRQRVLTIMNVRENSPAAKAGLKAGDMIVGVNRQPLPMNDLRPGWAWFYHSHEAVLGRAVAAAWSSKPPVGRGQVNLVVLRKGRPVTLNCRLTQSMDFSSITNSKDKANLHQELVQYLCTNQQKDGSWRGPIRTSFAALALLATKDPAHAPRVKQAVDWFLNKYPEPENYGGLGFWHSSYAGILFCEYYLATGDSRVLPYCSAILNWVLSGTHTSKWGMACLGHGIGGLPYGQKALVAPACHALVFDALAEKCGIRSGLWETLLPYMEHSWSDPSQGGHGSLGYNASYKDKGEFWSRTGLFAMAAHLRGERKDMEQAMTGFMRQSYPWIRNSHAYGEPGGSLGLLGLNLCNPEAYNEVMNAYGWWFALAWQPGYGLRFTTPHMGAPYMGTDDLISATYALVLAAPEKSLFITGGNQRNWLNVSDLPTPPSPVIARRARDGKVQLSCKVPGPSIRYTLDGSPPSKESSLYEQALDLPNGGTVKARSYSTGSIKPGEISEFQFGPAKAGWKVLAASGHQQPEEALRRAYYAIDHDPGQSWLTDVGQDASGYPHFIVIDLGQETKLSSVLLTFARDASSPKHATVKVSNSLTAAPRTVADVHWDTFSAQQTISLAEPQMARYLRLDFDQPFKEEGIALTIREIDVE</sequence>
<dbReference type="InterPro" id="IPR008928">
    <property type="entry name" value="6-hairpin_glycosidase_sf"/>
</dbReference>
<keyword evidence="4" id="KW-1185">Reference proteome</keyword>
<dbReference type="Proteomes" id="UP000557872">
    <property type="component" value="Unassembled WGS sequence"/>
</dbReference>
<dbReference type="Gene3D" id="2.60.120.260">
    <property type="entry name" value="Galactose-binding domain-like"/>
    <property type="match status" value="1"/>
</dbReference>
<dbReference type="EMBL" id="JACBAZ010000002">
    <property type="protein sequence ID" value="NWK55313.1"/>
    <property type="molecule type" value="Genomic_DNA"/>
</dbReference>
<dbReference type="InterPro" id="IPR008979">
    <property type="entry name" value="Galactose-bd-like_sf"/>
</dbReference>
<accession>A0A851GCM1</accession>
<dbReference type="SUPFAM" id="SSF50156">
    <property type="entry name" value="PDZ domain-like"/>
    <property type="match status" value="1"/>
</dbReference>
<dbReference type="InterPro" id="IPR001478">
    <property type="entry name" value="PDZ"/>
</dbReference>
<dbReference type="SUPFAM" id="SSF48208">
    <property type="entry name" value="Six-hairpin glycosidases"/>
    <property type="match status" value="1"/>
</dbReference>
<dbReference type="GO" id="GO:0005975">
    <property type="term" value="P:carbohydrate metabolic process"/>
    <property type="evidence" value="ECO:0007669"/>
    <property type="project" value="InterPro"/>
</dbReference>
<dbReference type="Pfam" id="PF13290">
    <property type="entry name" value="CHB_HEX_C_1"/>
    <property type="match status" value="1"/>
</dbReference>
<feature type="signal peptide" evidence="1">
    <location>
        <begin position="1"/>
        <end position="27"/>
    </location>
</feature>
<evidence type="ECO:0000259" key="2">
    <source>
        <dbReference type="PROSITE" id="PS50106"/>
    </source>
</evidence>
<reference evidence="3 4" key="1">
    <citation type="submission" date="2020-07" db="EMBL/GenBank/DDBJ databases">
        <title>Roseicoccus Jingziensis gen. nov., sp. nov., isolated from coastal seawater.</title>
        <authorList>
            <person name="Feng X."/>
        </authorList>
    </citation>
    <scope>NUCLEOTIDE SEQUENCE [LARGE SCALE GENOMIC DNA]</scope>
    <source>
        <strain evidence="3 4">N1E253</strain>
    </source>
</reference>
<evidence type="ECO:0000256" key="1">
    <source>
        <dbReference type="SAM" id="SignalP"/>
    </source>
</evidence>
<name>A0A851GCM1_9BACT</name>
<dbReference type="AlphaFoldDB" id="A0A851GCM1"/>
<dbReference type="InterPro" id="IPR046255">
    <property type="entry name" value="DUF6288"/>
</dbReference>